<dbReference type="AlphaFoldDB" id="A0A2K8KV04"/>
<keyword evidence="3" id="KW-1185">Reference proteome</keyword>
<organism evidence="2 3">
    <name type="scientific">Mariprofundus aestuarium</name>
    <dbReference type="NCBI Taxonomy" id="1921086"/>
    <lineage>
        <taxon>Bacteria</taxon>
        <taxon>Pseudomonadati</taxon>
        <taxon>Pseudomonadota</taxon>
        <taxon>Candidatius Mariprofundia</taxon>
        <taxon>Mariprofundales</taxon>
        <taxon>Mariprofundaceae</taxon>
        <taxon>Mariprofundus</taxon>
    </lineage>
</organism>
<keyword evidence="2" id="KW-0966">Cell projection</keyword>
<comment type="similarity">
    <text evidence="1">Belongs to the type III secretion exporter family.</text>
</comment>
<proteinExistence type="inferred from homology"/>
<dbReference type="EMBL" id="CP018799">
    <property type="protein sequence ID" value="ATX78608.1"/>
    <property type="molecule type" value="Genomic_DNA"/>
</dbReference>
<dbReference type="RefSeq" id="WP_100276602.1">
    <property type="nucleotide sequence ID" value="NZ_CP018799.1"/>
</dbReference>
<keyword evidence="2" id="KW-0969">Cilium</keyword>
<keyword evidence="2" id="KW-0282">Flagellum</keyword>
<dbReference type="Pfam" id="PF01312">
    <property type="entry name" value="Bac_export_2"/>
    <property type="match status" value="1"/>
</dbReference>
<evidence type="ECO:0000313" key="2">
    <source>
        <dbReference type="EMBL" id="ATX78608.1"/>
    </source>
</evidence>
<dbReference type="KEGG" id="maes:Ga0123461_0155"/>
<dbReference type="PANTHER" id="PTHR30531:SF12">
    <property type="entry name" value="FLAGELLAR BIOSYNTHETIC PROTEIN FLHB"/>
    <property type="match status" value="1"/>
</dbReference>
<sequence length="92" mass="10139">MSEREVAIALGYDSELGDAPKVLAAGYGHIARQIMAIASKEGIHIHQDENLAQVLAQVPVGYEIPETAYQLVAEILAFLYQTDRTLQEKISR</sequence>
<reference evidence="2 3" key="1">
    <citation type="submission" date="2016-12" db="EMBL/GenBank/DDBJ databases">
        <title>Isolation and genomic insights into novel planktonic Zetaproteobacteria from stratified waters of the Chesapeake Bay.</title>
        <authorList>
            <person name="McAllister S.M."/>
            <person name="Kato S."/>
            <person name="Chan C.S."/>
            <person name="Chiu B.K."/>
            <person name="Field E.K."/>
        </authorList>
    </citation>
    <scope>NUCLEOTIDE SEQUENCE [LARGE SCALE GENOMIC DNA]</scope>
    <source>
        <strain evidence="2 3">CP-5</strain>
    </source>
</reference>
<dbReference type="InterPro" id="IPR006135">
    <property type="entry name" value="T3SS_substrate_exporter"/>
</dbReference>
<dbReference type="GO" id="GO:0005886">
    <property type="term" value="C:plasma membrane"/>
    <property type="evidence" value="ECO:0007669"/>
    <property type="project" value="TreeGrafter"/>
</dbReference>
<dbReference type="InterPro" id="IPR029025">
    <property type="entry name" value="T3SS_substrate_exporter_C"/>
</dbReference>
<dbReference type="PANTHER" id="PTHR30531">
    <property type="entry name" value="FLAGELLAR BIOSYNTHETIC PROTEIN FLHB"/>
    <property type="match status" value="1"/>
</dbReference>
<gene>
    <name evidence="2" type="ORF">Ga0123461_0155</name>
</gene>
<dbReference type="Gene3D" id="3.40.1690.10">
    <property type="entry name" value="secretion proteins EscU"/>
    <property type="match status" value="1"/>
</dbReference>
<evidence type="ECO:0000313" key="3">
    <source>
        <dbReference type="Proteomes" id="UP000231701"/>
    </source>
</evidence>
<dbReference type="SUPFAM" id="SSF160544">
    <property type="entry name" value="EscU C-terminal domain-like"/>
    <property type="match status" value="1"/>
</dbReference>
<dbReference type="GO" id="GO:0009306">
    <property type="term" value="P:protein secretion"/>
    <property type="evidence" value="ECO:0007669"/>
    <property type="project" value="InterPro"/>
</dbReference>
<dbReference type="OrthoDB" id="9807950at2"/>
<name>A0A2K8KV04_MARES</name>
<dbReference type="Proteomes" id="UP000231701">
    <property type="component" value="Chromosome"/>
</dbReference>
<evidence type="ECO:0000256" key="1">
    <source>
        <dbReference type="ARBA" id="ARBA00010690"/>
    </source>
</evidence>
<protein>
    <submittedName>
        <fullName evidence="2">Flagellar biosynthesis protein</fullName>
    </submittedName>
</protein>
<accession>A0A2K8KV04</accession>